<dbReference type="InterPro" id="IPR020845">
    <property type="entry name" value="AMP-binding_CS"/>
</dbReference>
<dbReference type="Gene3D" id="3.30.300.30">
    <property type="match status" value="1"/>
</dbReference>
<name>A0A8H7VYN2_9HELO</name>
<dbReference type="Proteomes" id="UP000664132">
    <property type="component" value="Unassembled WGS sequence"/>
</dbReference>
<dbReference type="CDD" id="cd05911">
    <property type="entry name" value="Firefly_Luc_like"/>
    <property type="match status" value="1"/>
</dbReference>
<dbReference type="InterPro" id="IPR042099">
    <property type="entry name" value="ANL_N_sf"/>
</dbReference>
<sequence length="558" mass="61430">MPFRSSQPDIDLPTNITTWTWLFNSPASPLNTQSASTIAGFSNAITKERVPYIEVKAHTTNLSTALVKHYGLQKGDVVALFSPNTIWYPVAMLSVNRVGGIISGASPAYNVEEMTYALKTAKAKFLMTVPGSMDVAAKAAEAAGIGKERVFLLEGELNGHKTVKHLIQLGKKEKEQVPEYKLKDGEKNGDLCGFLSFSSGTTGLPKAVMISHQNVIAQCLQIRQITPESHKKILAVLPAFHITGLVHALHLPILINAEVYMLSSFTMESMLSTVSNYKIKELLLVPPILIRLVRDPIVDDYDLSCVERFSSGAAPLSEAIIQLLKEKFPGTGFKQGYGMTESCSCITAHPPEKYDYRYAHRVGMICASTSIKIVDDDGKELGIGQPGELLAKGPQITMGYLGNEQATRETFDKDGYLHTGDQAVFDDEGMITITDRIKEMIKVKGIGVAPAELEDLLLGHDDVEDCAVLGIADDYSGEKPKAYIVKKRDVKRSEEVGKQVLKYVREKKVRHKWLQEVEFIAEIPKSASGKILRRLLRDREGGGKDRGVVVRDEVKAKL</sequence>
<feature type="domain" description="AMP-binding enzyme C-terminal" evidence="2">
    <location>
        <begin position="452"/>
        <end position="530"/>
    </location>
</feature>
<accession>A0A8H7VYN2</accession>
<evidence type="ECO:0000259" key="2">
    <source>
        <dbReference type="Pfam" id="PF13193"/>
    </source>
</evidence>
<organism evidence="3 4">
    <name type="scientific">Cadophora malorum</name>
    <dbReference type="NCBI Taxonomy" id="108018"/>
    <lineage>
        <taxon>Eukaryota</taxon>
        <taxon>Fungi</taxon>
        <taxon>Dikarya</taxon>
        <taxon>Ascomycota</taxon>
        <taxon>Pezizomycotina</taxon>
        <taxon>Leotiomycetes</taxon>
        <taxon>Helotiales</taxon>
        <taxon>Ploettnerulaceae</taxon>
        <taxon>Cadophora</taxon>
    </lineage>
</organism>
<gene>
    <name evidence="3" type="ORF">IFR04_015270</name>
</gene>
<dbReference type="OrthoDB" id="6509636at2759"/>
<feature type="domain" description="AMP-dependent synthetase/ligase" evidence="1">
    <location>
        <begin position="47"/>
        <end position="401"/>
    </location>
</feature>
<dbReference type="InterPro" id="IPR045851">
    <property type="entry name" value="AMP-bd_C_sf"/>
</dbReference>
<evidence type="ECO:0000313" key="3">
    <source>
        <dbReference type="EMBL" id="KAG4411596.1"/>
    </source>
</evidence>
<dbReference type="EMBL" id="JAFJYH010000457">
    <property type="protein sequence ID" value="KAG4411596.1"/>
    <property type="molecule type" value="Genomic_DNA"/>
</dbReference>
<dbReference type="PROSITE" id="PS00455">
    <property type="entry name" value="AMP_BINDING"/>
    <property type="match status" value="1"/>
</dbReference>
<dbReference type="Pfam" id="PF00501">
    <property type="entry name" value="AMP-binding"/>
    <property type="match status" value="1"/>
</dbReference>
<dbReference type="GO" id="GO:0016405">
    <property type="term" value="F:CoA-ligase activity"/>
    <property type="evidence" value="ECO:0007669"/>
    <property type="project" value="TreeGrafter"/>
</dbReference>
<dbReference type="SUPFAM" id="SSF56801">
    <property type="entry name" value="Acetyl-CoA synthetase-like"/>
    <property type="match status" value="1"/>
</dbReference>
<evidence type="ECO:0000259" key="1">
    <source>
        <dbReference type="Pfam" id="PF00501"/>
    </source>
</evidence>
<dbReference type="Pfam" id="PF13193">
    <property type="entry name" value="AMP-binding_C"/>
    <property type="match status" value="1"/>
</dbReference>
<comment type="caution">
    <text evidence="3">The sequence shown here is derived from an EMBL/GenBank/DDBJ whole genome shotgun (WGS) entry which is preliminary data.</text>
</comment>
<dbReference type="InterPro" id="IPR000873">
    <property type="entry name" value="AMP-dep_synth/lig_dom"/>
</dbReference>
<dbReference type="InterPro" id="IPR025110">
    <property type="entry name" value="AMP-bd_C"/>
</dbReference>
<dbReference type="AlphaFoldDB" id="A0A8H7VYN2"/>
<protein>
    <recommendedName>
        <fullName evidence="5">Acetyl-CoA synthetase-like protein</fullName>
    </recommendedName>
</protein>
<evidence type="ECO:0008006" key="5">
    <source>
        <dbReference type="Google" id="ProtNLM"/>
    </source>
</evidence>
<proteinExistence type="predicted"/>
<keyword evidence="4" id="KW-1185">Reference proteome</keyword>
<evidence type="ECO:0000313" key="4">
    <source>
        <dbReference type="Proteomes" id="UP000664132"/>
    </source>
</evidence>
<dbReference type="PANTHER" id="PTHR24096:SF422">
    <property type="entry name" value="BCDNA.GH02901"/>
    <property type="match status" value="1"/>
</dbReference>
<reference evidence="3" key="1">
    <citation type="submission" date="2021-02" db="EMBL/GenBank/DDBJ databases">
        <title>Genome sequence Cadophora malorum strain M34.</title>
        <authorList>
            <person name="Stefanovic E."/>
            <person name="Vu D."/>
            <person name="Scully C."/>
            <person name="Dijksterhuis J."/>
            <person name="Roader J."/>
            <person name="Houbraken J."/>
        </authorList>
    </citation>
    <scope>NUCLEOTIDE SEQUENCE</scope>
    <source>
        <strain evidence="3">M34</strain>
    </source>
</reference>
<dbReference type="PANTHER" id="PTHR24096">
    <property type="entry name" value="LONG-CHAIN-FATTY-ACID--COA LIGASE"/>
    <property type="match status" value="1"/>
</dbReference>
<dbReference type="Gene3D" id="3.40.50.12780">
    <property type="entry name" value="N-terminal domain of ligase-like"/>
    <property type="match status" value="1"/>
</dbReference>